<dbReference type="InterPro" id="IPR019600">
    <property type="entry name" value="Hemin_uptake_protein_HemP"/>
</dbReference>
<keyword evidence="2" id="KW-1185">Reference proteome</keyword>
<dbReference type="RefSeq" id="WP_265282901.1">
    <property type="nucleotide sequence ID" value="NZ_QZCW01000003.1"/>
</dbReference>
<evidence type="ECO:0000313" key="1">
    <source>
        <dbReference type="EMBL" id="MCW5322784.1"/>
    </source>
</evidence>
<evidence type="ECO:0000313" key="2">
    <source>
        <dbReference type="Proteomes" id="UP001208935"/>
    </source>
</evidence>
<accession>A0ABT3KWR9</accession>
<comment type="caution">
    <text evidence="1">The sequence shown here is derived from an EMBL/GenBank/DDBJ whole genome shotgun (WGS) entry which is preliminary data.</text>
</comment>
<dbReference type="Gene3D" id="2.10.70.10">
    <property type="entry name" value="Complement Module, domain 1"/>
    <property type="match status" value="1"/>
</dbReference>
<dbReference type="Pfam" id="PF10636">
    <property type="entry name" value="hemP"/>
    <property type="match status" value="1"/>
</dbReference>
<proteinExistence type="predicted"/>
<protein>
    <submittedName>
        <fullName evidence="1">Hemin uptake protein HemP</fullName>
    </submittedName>
</protein>
<sequence>MQASMTSSFPLLHPVPADRAGVPSAAAADAARCAGTMAFSFDSSTLLQGQKAVTISHNGSVYRLQATKLGKLILTK</sequence>
<dbReference type="EMBL" id="QZCW01000003">
    <property type="protein sequence ID" value="MCW5322784.1"/>
    <property type="molecule type" value="Genomic_DNA"/>
</dbReference>
<name>A0ABT3KWR9_9BURK</name>
<gene>
    <name evidence="1" type="primary">hemP</name>
    <name evidence="1" type="ORF">D5039_17005</name>
</gene>
<dbReference type="Proteomes" id="UP001208935">
    <property type="component" value="Unassembled WGS sequence"/>
</dbReference>
<reference evidence="2" key="1">
    <citation type="submission" date="2023-07" db="EMBL/GenBank/DDBJ databases">
        <title>Verminephrobacter genomes.</title>
        <authorList>
            <person name="Lund M.B."/>
        </authorList>
    </citation>
    <scope>NUCLEOTIDE SEQUENCE [LARGE SCALE GENOMIC DNA]</scope>
    <source>
        <strain evidence="2">AtM5-05</strain>
    </source>
</reference>
<organism evidence="1 2">
    <name type="scientific">Verminephrobacter aporrectodeae subsp. tuberculatae</name>
    <dbReference type="NCBI Taxonomy" id="1110392"/>
    <lineage>
        <taxon>Bacteria</taxon>
        <taxon>Pseudomonadati</taxon>
        <taxon>Pseudomonadota</taxon>
        <taxon>Betaproteobacteria</taxon>
        <taxon>Burkholderiales</taxon>
        <taxon>Comamonadaceae</taxon>
        <taxon>Verminephrobacter</taxon>
    </lineage>
</organism>